<feature type="compositionally biased region" description="Low complexity" evidence="1">
    <location>
        <begin position="1"/>
        <end position="13"/>
    </location>
</feature>
<protein>
    <submittedName>
        <fullName evidence="2">Coatomer subunit beta</fullName>
    </submittedName>
</protein>
<organism evidence="2 3">
    <name type="scientific">Podarcis lilfordi</name>
    <name type="common">Lilford's wall lizard</name>
    <dbReference type="NCBI Taxonomy" id="74358"/>
    <lineage>
        <taxon>Eukaryota</taxon>
        <taxon>Metazoa</taxon>
        <taxon>Chordata</taxon>
        <taxon>Craniata</taxon>
        <taxon>Vertebrata</taxon>
        <taxon>Euteleostomi</taxon>
        <taxon>Lepidosauria</taxon>
        <taxon>Squamata</taxon>
        <taxon>Bifurcata</taxon>
        <taxon>Unidentata</taxon>
        <taxon>Episquamata</taxon>
        <taxon>Laterata</taxon>
        <taxon>Lacertibaenia</taxon>
        <taxon>Lacertidae</taxon>
        <taxon>Podarcis</taxon>
    </lineage>
</organism>
<proteinExistence type="predicted"/>
<keyword evidence="3" id="KW-1185">Reference proteome</keyword>
<dbReference type="AlphaFoldDB" id="A0AA35NW79"/>
<dbReference type="Proteomes" id="UP001178461">
    <property type="component" value="Chromosome 1"/>
</dbReference>
<reference evidence="2" key="1">
    <citation type="submission" date="2022-12" db="EMBL/GenBank/DDBJ databases">
        <authorList>
            <person name="Alioto T."/>
            <person name="Alioto T."/>
            <person name="Gomez Garrido J."/>
        </authorList>
    </citation>
    <scope>NUCLEOTIDE SEQUENCE</scope>
</reference>
<accession>A0AA35NW79</accession>
<name>A0AA35NW79_9SAUR</name>
<dbReference type="EMBL" id="OX395126">
    <property type="protein sequence ID" value="CAI5763358.1"/>
    <property type="molecule type" value="Genomic_DNA"/>
</dbReference>
<feature type="region of interest" description="Disordered" evidence="1">
    <location>
        <begin position="1"/>
        <end position="68"/>
    </location>
</feature>
<evidence type="ECO:0000313" key="2">
    <source>
        <dbReference type="EMBL" id="CAI5763358.1"/>
    </source>
</evidence>
<evidence type="ECO:0000313" key="3">
    <source>
        <dbReference type="Proteomes" id="UP001178461"/>
    </source>
</evidence>
<gene>
    <name evidence="2" type="ORF">PODLI_1B003677</name>
</gene>
<sequence length="68" mass="7098">MWPCAPSASTSAAGGSGAAGRSQEGGEDPLRPATEATRRRPRSLSARFPRPQRGPPARGSDPEPRESL</sequence>
<evidence type="ECO:0000256" key="1">
    <source>
        <dbReference type="SAM" id="MobiDB-lite"/>
    </source>
</evidence>